<gene>
    <name evidence="1" type="ORF">FRY97_03365</name>
</gene>
<protein>
    <submittedName>
        <fullName evidence="1">Uncharacterized protein</fullName>
    </submittedName>
</protein>
<dbReference type="AlphaFoldDB" id="A0A5C6RZR8"/>
<name>A0A5C6RZR8_9BACT</name>
<comment type="caution">
    <text evidence="1">The sequence shown here is derived from an EMBL/GenBank/DDBJ whole genome shotgun (WGS) entry which is preliminary data.</text>
</comment>
<dbReference type="Proteomes" id="UP000321580">
    <property type="component" value="Unassembled WGS sequence"/>
</dbReference>
<sequence length="345" mass="38633">MKEETFTYSCQKYWRPWLLAVIGLCACFAAHGQAFEFGMETTVGKSNARFRGELSEMVGFSELEITDAEVDSAFAFFDLDAPRWLKNLFPGLRIDVQQQLEQEMRRNVNMARFFVRYRFIGASVAVSDPRFIDRPESRKLDNQLTSIRLAVQGEAEALAEHLALIAAADAGRPRPFFDNRYDAEAYIHFKQLFLGDEPLLAFGKRKQITVDAELTGGIRLTADPSPMVNLGSVLFISERLDSLMEGGLLAPVEDITDQVAEALQGILFGKFSDPRTVPAIGWFARVAVPVNFGGGFSIVAGADLARSRHTIVKGTEPMLLSYAHLGIRWRTGFGWRDRPGSRRRK</sequence>
<dbReference type="OrthoDB" id="1490845at2"/>
<evidence type="ECO:0000313" key="1">
    <source>
        <dbReference type="EMBL" id="TXB67898.1"/>
    </source>
</evidence>
<dbReference type="EMBL" id="VOOR01000005">
    <property type="protein sequence ID" value="TXB67898.1"/>
    <property type="molecule type" value="Genomic_DNA"/>
</dbReference>
<keyword evidence="2" id="KW-1185">Reference proteome</keyword>
<proteinExistence type="predicted"/>
<accession>A0A5C6RZR8</accession>
<dbReference type="RefSeq" id="WP_147166019.1">
    <property type="nucleotide sequence ID" value="NZ_VOOR01000005.1"/>
</dbReference>
<dbReference type="PROSITE" id="PS51257">
    <property type="entry name" value="PROKAR_LIPOPROTEIN"/>
    <property type="match status" value="1"/>
</dbReference>
<evidence type="ECO:0000313" key="2">
    <source>
        <dbReference type="Proteomes" id="UP000321580"/>
    </source>
</evidence>
<reference evidence="1 2" key="1">
    <citation type="submission" date="2019-08" db="EMBL/GenBank/DDBJ databases">
        <title>Genome of Phaeodactylibacter luteus.</title>
        <authorList>
            <person name="Bowman J.P."/>
        </authorList>
    </citation>
    <scope>NUCLEOTIDE SEQUENCE [LARGE SCALE GENOMIC DNA]</scope>
    <source>
        <strain evidence="1 2">KCTC 42180</strain>
    </source>
</reference>
<organism evidence="1 2">
    <name type="scientific">Phaeodactylibacter luteus</name>
    <dbReference type="NCBI Taxonomy" id="1564516"/>
    <lineage>
        <taxon>Bacteria</taxon>
        <taxon>Pseudomonadati</taxon>
        <taxon>Bacteroidota</taxon>
        <taxon>Saprospiria</taxon>
        <taxon>Saprospirales</taxon>
        <taxon>Haliscomenobacteraceae</taxon>
        <taxon>Phaeodactylibacter</taxon>
    </lineage>
</organism>